<evidence type="ECO:0000313" key="7">
    <source>
        <dbReference type="Proteomes" id="UP000691718"/>
    </source>
</evidence>
<dbReference type="EMBL" id="CAJQZP010001568">
    <property type="protein sequence ID" value="CAG5054647.1"/>
    <property type="molecule type" value="Genomic_DNA"/>
</dbReference>
<evidence type="ECO:0000313" key="6">
    <source>
        <dbReference type="EMBL" id="CAG5054647.1"/>
    </source>
</evidence>
<protein>
    <submittedName>
        <fullName evidence="6">(apollo) hypothetical protein</fullName>
    </submittedName>
</protein>
<reference evidence="6" key="1">
    <citation type="submission" date="2021-04" db="EMBL/GenBank/DDBJ databases">
        <authorList>
            <person name="Tunstrom K."/>
        </authorList>
    </citation>
    <scope>NUCLEOTIDE SEQUENCE</scope>
</reference>
<evidence type="ECO:0000256" key="2">
    <source>
        <dbReference type="ARBA" id="ARBA00022692"/>
    </source>
</evidence>
<feature type="transmembrane region" description="Helical" evidence="5">
    <location>
        <begin position="413"/>
        <end position="434"/>
    </location>
</feature>
<dbReference type="InterPro" id="IPR005829">
    <property type="entry name" value="Sugar_transporter_CS"/>
</dbReference>
<feature type="transmembrane region" description="Helical" evidence="5">
    <location>
        <begin position="441"/>
        <end position="460"/>
    </location>
</feature>
<gene>
    <name evidence="6" type="ORF">PAPOLLO_LOCUS26032</name>
</gene>
<comment type="caution">
    <text evidence="6">The sequence shown here is derived from an EMBL/GenBank/DDBJ whole genome shotgun (WGS) entry which is preliminary data.</text>
</comment>
<dbReference type="InterPro" id="IPR011701">
    <property type="entry name" value="MFS"/>
</dbReference>
<feature type="transmembrane region" description="Helical" evidence="5">
    <location>
        <begin position="294"/>
        <end position="316"/>
    </location>
</feature>
<accession>A0A8S3Y8S7</accession>
<feature type="transmembrane region" description="Helical" evidence="5">
    <location>
        <begin position="227"/>
        <end position="248"/>
    </location>
</feature>
<dbReference type="PROSITE" id="PS00216">
    <property type="entry name" value="SUGAR_TRANSPORT_1"/>
    <property type="match status" value="1"/>
</dbReference>
<dbReference type="Proteomes" id="UP000691718">
    <property type="component" value="Unassembled WGS sequence"/>
</dbReference>
<feature type="transmembrane region" description="Helical" evidence="5">
    <location>
        <begin position="380"/>
        <end position="401"/>
    </location>
</feature>
<feature type="transmembrane region" description="Helical" evidence="5">
    <location>
        <begin position="205"/>
        <end position="221"/>
    </location>
</feature>
<proteinExistence type="predicted"/>
<dbReference type="Pfam" id="PF07690">
    <property type="entry name" value="MFS_1"/>
    <property type="match status" value="1"/>
</dbReference>
<keyword evidence="3 5" id="KW-1133">Transmembrane helix</keyword>
<keyword evidence="7" id="KW-1185">Reference proteome</keyword>
<dbReference type="GO" id="GO:0016020">
    <property type="term" value="C:membrane"/>
    <property type="evidence" value="ECO:0007669"/>
    <property type="project" value="UniProtKB-SubCell"/>
</dbReference>
<dbReference type="OrthoDB" id="2261376at2759"/>
<evidence type="ECO:0000256" key="5">
    <source>
        <dbReference type="SAM" id="Phobius"/>
    </source>
</evidence>
<organism evidence="6 7">
    <name type="scientific">Parnassius apollo</name>
    <name type="common">Apollo butterfly</name>
    <name type="synonym">Papilio apollo</name>
    <dbReference type="NCBI Taxonomy" id="110799"/>
    <lineage>
        <taxon>Eukaryota</taxon>
        <taxon>Metazoa</taxon>
        <taxon>Ecdysozoa</taxon>
        <taxon>Arthropoda</taxon>
        <taxon>Hexapoda</taxon>
        <taxon>Insecta</taxon>
        <taxon>Pterygota</taxon>
        <taxon>Neoptera</taxon>
        <taxon>Endopterygota</taxon>
        <taxon>Lepidoptera</taxon>
        <taxon>Glossata</taxon>
        <taxon>Ditrysia</taxon>
        <taxon>Papilionoidea</taxon>
        <taxon>Papilionidae</taxon>
        <taxon>Parnassiinae</taxon>
        <taxon>Parnassini</taxon>
        <taxon>Parnassius</taxon>
        <taxon>Parnassius</taxon>
    </lineage>
</organism>
<evidence type="ECO:0000256" key="4">
    <source>
        <dbReference type="ARBA" id="ARBA00023136"/>
    </source>
</evidence>
<feature type="transmembrane region" description="Helical" evidence="5">
    <location>
        <begin position="178"/>
        <end position="198"/>
    </location>
</feature>
<keyword evidence="2 5" id="KW-0812">Transmembrane</keyword>
<evidence type="ECO:0000256" key="3">
    <source>
        <dbReference type="ARBA" id="ARBA00022989"/>
    </source>
</evidence>
<feature type="transmembrane region" description="Helical" evidence="5">
    <location>
        <begin position="260"/>
        <end position="282"/>
    </location>
</feature>
<keyword evidence="4 5" id="KW-0472">Membrane</keyword>
<dbReference type="PANTHER" id="PTHR24064">
    <property type="entry name" value="SOLUTE CARRIER FAMILY 22 MEMBER"/>
    <property type="match status" value="1"/>
</dbReference>
<evidence type="ECO:0000256" key="1">
    <source>
        <dbReference type="ARBA" id="ARBA00004141"/>
    </source>
</evidence>
<sequence length="591" mass="66034">MPKILWNDARCQWKQIVEELESKIKMPEESGNDGQFNLDGILCELGSFGKYQVLLLFLLAFRDSFLNMCNYNYVFTAAEVPSRCYVPECDLIDSRFNATWVASALNISEVCQRLEPYNITRNTSLVEDWNSLRVNDSNCLPQMSNKKRTVSCEKLVYEDYNSIVAEFDLGCQPWKRTLIGTIHNLGLVFSYILSGVISDRYGRKVIIVGTPLMVGAAGLLKSFSVNYWMLLVLEFLETALGYGNASLVLSLETVSQQSRVVYSCISDILSNFGGALFGLIAWKIPYWRHLMRAIYAPLLVVVFYIFLVDEGVRWLLAHNKKHEAVRVLNKVAKINNITLSNKAKEMLTKITEEKNKADQMVQACPEHPPPIFSVLHSKKILLRIALISTSFFCCMFVHSGAIINSTYISGSKYLNFSAMNLVAVPTRIITALTLNRFGRKTPICVAYCLCALFFMTSAFVPKSLWWASIVFYLAGKMSSSYGIFSMTVVSMEVFPTISRNSLTNIANTFGRLGSVLAPQTPLLEQYMSGLPSVVFSLAALGPALLARLLPDTSCAPLPDHVADAERLDDSPHATQSQLERVTASSVSIKQL</sequence>
<comment type="subcellular location">
    <subcellularLocation>
        <location evidence="1">Membrane</location>
        <topology evidence="1">Multi-pass membrane protein</topology>
    </subcellularLocation>
</comment>
<dbReference type="AlphaFoldDB" id="A0A8S3Y8S7"/>
<name>A0A8S3Y8S7_PARAO</name>
<dbReference type="GO" id="GO:0022857">
    <property type="term" value="F:transmembrane transporter activity"/>
    <property type="evidence" value="ECO:0007669"/>
    <property type="project" value="InterPro"/>
</dbReference>